<reference evidence="1 2" key="1">
    <citation type="journal article" date="2019" name="Nat. Microbiol.">
        <title>Mediterranean grassland soil C-N compound turnover is dependent on rainfall and depth, and is mediated by genomically divergent microorganisms.</title>
        <authorList>
            <person name="Diamond S."/>
            <person name="Andeer P.F."/>
            <person name="Li Z."/>
            <person name="Crits-Christoph A."/>
            <person name="Burstein D."/>
            <person name="Anantharaman K."/>
            <person name="Lane K.R."/>
            <person name="Thomas B.C."/>
            <person name="Pan C."/>
            <person name="Northen T.R."/>
            <person name="Banfield J.F."/>
        </authorList>
    </citation>
    <scope>NUCLEOTIDE SEQUENCE [LARGE SCALE GENOMIC DNA]</scope>
    <source>
        <strain evidence="1">NP_3</strain>
    </source>
</reference>
<evidence type="ECO:0000313" key="2">
    <source>
        <dbReference type="Proteomes" id="UP000318509"/>
    </source>
</evidence>
<proteinExistence type="predicted"/>
<name>A0A537K7L5_9BACT</name>
<sequence>MRLLYSDAYRSFMDGGFGTTRFGRNDTGLRLGRARFALTTSLGELWSAHFDASAWDDKDRSPVGVTEAYLQFRPYPRAGYRFRLKAGAFYPPISLENRAAGWESPYSLSYSAINTWLGVEVRTIGLEAQLDWLGTRTGHDFDLGLTGGAFAWNEGAGVVLADNGFMLHDRQTPIFGRVGPAGAGALPFQQFDGRAGVYAGVEGRYLDRVVLRVLRYDNRADPTKIDSVSGAIAWNTRFNSAGLRIESGTGWTAILQWLDGETIIAPPGMQLEWPFRAQFALLSKRFGRQTLSARYDRFEVDSTAGDDSQSGHAWTAAWMFETRAHWRVALEWLRVRSSSYNRAELGGPPLATETQLQLAVRYAFGSGLH</sequence>
<dbReference type="AlphaFoldDB" id="A0A537K7L5"/>
<dbReference type="Proteomes" id="UP000318509">
    <property type="component" value="Unassembled WGS sequence"/>
</dbReference>
<evidence type="ECO:0008006" key="3">
    <source>
        <dbReference type="Google" id="ProtNLM"/>
    </source>
</evidence>
<organism evidence="1 2">
    <name type="scientific">Candidatus Segetimicrobium genomatis</name>
    <dbReference type="NCBI Taxonomy" id="2569760"/>
    <lineage>
        <taxon>Bacteria</taxon>
        <taxon>Bacillati</taxon>
        <taxon>Candidatus Sysuimicrobiota</taxon>
        <taxon>Candidatus Sysuimicrobiia</taxon>
        <taxon>Candidatus Sysuimicrobiales</taxon>
        <taxon>Candidatus Segetimicrobiaceae</taxon>
        <taxon>Candidatus Segetimicrobium</taxon>
    </lineage>
</organism>
<comment type="caution">
    <text evidence="1">The sequence shown here is derived from an EMBL/GenBank/DDBJ whole genome shotgun (WGS) entry which is preliminary data.</text>
</comment>
<evidence type="ECO:0000313" key="1">
    <source>
        <dbReference type="EMBL" id="TMI91532.1"/>
    </source>
</evidence>
<dbReference type="EMBL" id="VBAK01000090">
    <property type="protein sequence ID" value="TMI91532.1"/>
    <property type="molecule type" value="Genomic_DNA"/>
</dbReference>
<protein>
    <recommendedName>
        <fullName evidence="3">Porin</fullName>
    </recommendedName>
</protein>
<gene>
    <name evidence="1" type="ORF">E6H00_03755</name>
</gene>
<accession>A0A537K7L5</accession>